<keyword evidence="2" id="KW-1185">Reference proteome</keyword>
<evidence type="ECO:0000313" key="1">
    <source>
        <dbReference type="EMBL" id="KAG9243383.1"/>
    </source>
</evidence>
<comment type="caution">
    <text evidence="1">The sequence shown here is derived from an EMBL/GenBank/DDBJ whole genome shotgun (WGS) entry which is preliminary data.</text>
</comment>
<sequence length="192" mass="22017">MTDFNIPEKVLPHGQELIDNFVKNGSSWICSYRTLQIDLFDPTRCYSIFVPHLAVDSPITSGSYGSGLTMVSYIMPATIPLSNMRFDNRGQLQVEHNPPLTQPHRQCRTAQPQDAIKYYRETLHYLQKVMSYESYTTSLELVAIVLIISTCEMLDSLGGRGWERHFKGAFGIQRFQVIQRELNRLGAAVWWV</sequence>
<dbReference type="OrthoDB" id="5319341at2759"/>
<dbReference type="EMBL" id="MU253982">
    <property type="protein sequence ID" value="KAG9243383.1"/>
    <property type="molecule type" value="Genomic_DNA"/>
</dbReference>
<name>A0A9P7Z0L4_9HELO</name>
<reference evidence="1" key="1">
    <citation type="journal article" date="2021" name="IMA Fungus">
        <title>Genomic characterization of three marine fungi, including Emericellopsis atlantica sp. nov. with signatures of a generalist lifestyle and marine biomass degradation.</title>
        <authorList>
            <person name="Hagestad O.C."/>
            <person name="Hou L."/>
            <person name="Andersen J.H."/>
            <person name="Hansen E.H."/>
            <person name="Altermark B."/>
            <person name="Li C."/>
            <person name="Kuhnert E."/>
            <person name="Cox R.J."/>
            <person name="Crous P.W."/>
            <person name="Spatafora J.W."/>
            <person name="Lail K."/>
            <person name="Amirebrahimi M."/>
            <person name="Lipzen A."/>
            <person name="Pangilinan J."/>
            <person name="Andreopoulos W."/>
            <person name="Hayes R.D."/>
            <person name="Ng V."/>
            <person name="Grigoriev I.V."/>
            <person name="Jackson S.A."/>
            <person name="Sutton T.D.S."/>
            <person name="Dobson A.D.W."/>
            <person name="Rama T."/>
        </authorList>
    </citation>
    <scope>NUCLEOTIDE SEQUENCE</scope>
    <source>
        <strain evidence="1">TRa3180A</strain>
    </source>
</reference>
<proteinExistence type="predicted"/>
<dbReference type="Proteomes" id="UP000887226">
    <property type="component" value="Unassembled WGS sequence"/>
</dbReference>
<gene>
    <name evidence="1" type="ORF">BJ878DRAFT_119790</name>
</gene>
<dbReference type="AlphaFoldDB" id="A0A9P7Z0L4"/>
<organism evidence="1 2">
    <name type="scientific">Calycina marina</name>
    <dbReference type="NCBI Taxonomy" id="1763456"/>
    <lineage>
        <taxon>Eukaryota</taxon>
        <taxon>Fungi</taxon>
        <taxon>Dikarya</taxon>
        <taxon>Ascomycota</taxon>
        <taxon>Pezizomycotina</taxon>
        <taxon>Leotiomycetes</taxon>
        <taxon>Helotiales</taxon>
        <taxon>Pezizellaceae</taxon>
        <taxon>Calycina</taxon>
    </lineage>
</organism>
<protein>
    <submittedName>
        <fullName evidence="1">Uncharacterized protein</fullName>
    </submittedName>
</protein>
<evidence type="ECO:0000313" key="2">
    <source>
        <dbReference type="Proteomes" id="UP000887226"/>
    </source>
</evidence>
<accession>A0A9P7Z0L4</accession>